<proteinExistence type="predicted"/>
<feature type="domain" description="DDE Tnp4" evidence="3">
    <location>
        <begin position="97"/>
        <end position="247"/>
    </location>
</feature>
<evidence type="ECO:0000313" key="5">
    <source>
        <dbReference type="Proteomes" id="UP000821853"/>
    </source>
</evidence>
<dbReference type="VEuPathDB" id="VectorBase:HLOH_062994"/>
<dbReference type="InterPro" id="IPR027806">
    <property type="entry name" value="HARBI1_dom"/>
</dbReference>
<dbReference type="Proteomes" id="UP000821853">
    <property type="component" value="Unassembled WGS sequence"/>
</dbReference>
<dbReference type="AlphaFoldDB" id="A0A9J6HAA7"/>
<dbReference type="OMA" id="CCTASER"/>
<evidence type="ECO:0000256" key="2">
    <source>
        <dbReference type="ARBA" id="ARBA00022723"/>
    </source>
</evidence>
<evidence type="ECO:0000256" key="1">
    <source>
        <dbReference type="ARBA" id="ARBA00001968"/>
    </source>
</evidence>
<dbReference type="PANTHER" id="PTHR23080">
    <property type="entry name" value="THAP DOMAIN PROTEIN"/>
    <property type="match status" value="1"/>
</dbReference>
<comment type="caution">
    <text evidence="4">The sequence shown here is derived from an EMBL/GenBank/DDBJ whole genome shotgun (WGS) entry which is preliminary data.</text>
</comment>
<gene>
    <name evidence="4" type="ORF">HPB48_026755</name>
</gene>
<dbReference type="GO" id="GO:0046872">
    <property type="term" value="F:metal ion binding"/>
    <property type="evidence" value="ECO:0007669"/>
    <property type="project" value="UniProtKB-KW"/>
</dbReference>
<protein>
    <recommendedName>
        <fullName evidence="3">DDE Tnp4 domain-containing protein</fullName>
    </recommendedName>
</protein>
<sequence length="248" mass="28209">MQKRCFTGREHGAVEKDFFRKEKSFQWCCTASERVCARKRNRPNVWHFGSHSETCSLQLGQLLGQSVSGSDEASNPKEVQKHMPKSFKDFSNTRVVLDCTEVRIQKSSRLKAQKQTFSPYKHYNTCKALVGVTPDGYISFVPNLWGGRVSDSELVEKSGLVDLLQPGDAVMFDKGFRLDAVLPPTVTVHMPPFKKGSTAFLCTSNENKERLPSARIHVERVIRRIKEFHFLDRPIPMNMLDIADGIFQ</sequence>
<evidence type="ECO:0000259" key="3">
    <source>
        <dbReference type="Pfam" id="PF13359"/>
    </source>
</evidence>
<dbReference type="PANTHER" id="PTHR23080:SF133">
    <property type="entry name" value="SI:CH211-262I1.5-RELATED"/>
    <property type="match status" value="1"/>
</dbReference>
<reference evidence="4 5" key="1">
    <citation type="journal article" date="2020" name="Cell">
        <title>Large-Scale Comparative Analyses of Tick Genomes Elucidate Their Genetic Diversity and Vector Capacities.</title>
        <authorList>
            <consortium name="Tick Genome and Microbiome Consortium (TIGMIC)"/>
            <person name="Jia N."/>
            <person name="Wang J."/>
            <person name="Shi W."/>
            <person name="Du L."/>
            <person name="Sun Y."/>
            <person name="Zhan W."/>
            <person name="Jiang J.F."/>
            <person name="Wang Q."/>
            <person name="Zhang B."/>
            <person name="Ji P."/>
            <person name="Bell-Sakyi L."/>
            <person name="Cui X.M."/>
            <person name="Yuan T.T."/>
            <person name="Jiang B.G."/>
            <person name="Yang W.F."/>
            <person name="Lam T.T."/>
            <person name="Chang Q.C."/>
            <person name="Ding S.J."/>
            <person name="Wang X.J."/>
            <person name="Zhu J.G."/>
            <person name="Ruan X.D."/>
            <person name="Zhao L."/>
            <person name="Wei J.T."/>
            <person name="Ye R.Z."/>
            <person name="Que T.C."/>
            <person name="Du C.H."/>
            <person name="Zhou Y.H."/>
            <person name="Cheng J.X."/>
            <person name="Dai P.F."/>
            <person name="Guo W.B."/>
            <person name="Han X.H."/>
            <person name="Huang E.J."/>
            <person name="Li L.F."/>
            <person name="Wei W."/>
            <person name="Gao Y.C."/>
            <person name="Liu J.Z."/>
            <person name="Shao H.Z."/>
            <person name="Wang X."/>
            <person name="Wang C.C."/>
            <person name="Yang T.C."/>
            <person name="Huo Q.B."/>
            <person name="Li W."/>
            <person name="Chen H.Y."/>
            <person name="Chen S.E."/>
            <person name="Zhou L.G."/>
            <person name="Ni X.B."/>
            <person name="Tian J.H."/>
            <person name="Sheng Y."/>
            <person name="Liu T."/>
            <person name="Pan Y.S."/>
            <person name="Xia L.Y."/>
            <person name="Li J."/>
            <person name="Zhao F."/>
            <person name="Cao W.C."/>
        </authorList>
    </citation>
    <scope>NUCLEOTIDE SEQUENCE [LARGE SCALE GENOMIC DNA]</scope>
    <source>
        <strain evidence="4">HaeL-2018</strain>
    </source>
</reference>
<keyword evidence="2" id="KW-0479">Metal-binding</keyword>
<accession>A0A9J6HAA7</accession>
<comment type="cofactor">
    <cofactor evidence="1">
        <name>a divalent metal cation</name>
        <dbReference type="ChEBI" id="CHEBI:60240"/>
    </cofactor>
</comment>
<dbReference type="OrthoDB" id="6495901at2759"/>
<name>A0A9J6HAA7_HAELO</name>
<evidence type="ECO:0000313" key="4">
    <source>
        <dbReference type="EMBL" id="KAH9384742.1"/>
    </source>
</evidence>
<dbReference type="Pfam" id="PF13359">
    <property type="entry name" value="DDE_Tnp_4"/>
    <property type="match status" value="1"/>
</dbReference>
<dbReference type="EMBL" id="JABSTR010003019">
    <property type="protein sequence ID" value="KAH9384742.1"/>
    <property type="molecule type" value="Genomic_DNA"/>
</dbReference>
<keyword evidence="5" id="KW-1185">Reference proteome</keyword>
<organism evidence="4 5">
    <name type="scientific">Haemaphysalis longicornis</name>
    <name type="common">Bush tick</name>
    <dbReference type="NCBI Taxonomy" id="44386"/>
    <lineage>
        <taxon>Eukaryota</taxon>
        <taxon>Metazoa</taxon>
        <taxon>Ecdysozoa</taxon>
        <taxon>Arthropoda</taxon>
        <taxon>Chelicerata</taxon>
        <taxon>Arachnida</taxon>
        <taxon>Acari</taxon>
        <taxon>Parasitiformes</taxon>
        <taxon>Ixodida</taxon>
        <taxon>Ixodoidea</taxon>
        <taxon>Ixodidae</taxon>
        <taxon>Haemaphysalinae</taxon>
        <taxon>Haemaphysalis</taxon>
    </lineage>
</organism>